<dbReference type="Proteomes" id="UP001497416">
    <property type="component" value="Unassembled WGS sequence"/>
</dbReference>
<evidence type="ECO:0000313" key="3">
    <source>
        <dbReference type="Proteomes" id="UP001497416"/>
    </source>
</evidence>
<feature type="chain" id="PRO_5045594858" description="Lipocalin-like domain-containing protein" evidence="1">
    <location>
        <begin position="20"/>
        <end position="127"/>
    </location>
</feature>
<keyword evidence="3" id="KW-1185">Reference proteome</keyword>
<evidence type="ECO:0000313" key="2">
    <source>
        <dbReference type="EMBL" id="CAL2087047.1"/>
    </source>
</evidence>
<proteinExistence type="predicted"/>
<dbReference type="EMBL" id="CAXIXY010000004">
    <property type="protein sequence ID" value="CAL2087047.1"/>
    <property type="molecule type" value="Genomic_DNA"/>
</dbReference>
<organism evidence="2 3">
    <name type="scientific">Tenacibaculum platacis</name>
    <dbReference type="NCBI Taxonomy" id="3137852"/>
    <lineage>
        <taxon>Bacteria</taxon>
        <taxon>Pseudomonadati</taxon>
        <taxon>Bacteroidota</taxon>
        <taxon>Flavobacteriia</taxon>
        <taxon>Flavobacteriales</taxon>
        <taxon>Flavobacteriaceae</taxon>
        <taxon>Tenacibaculum</taxon>
    </lineage>
</organism>
<evidence type="ECO:0008006" key="4">
    <source>
        <dbReference type="Google" id="ProtNLM"/>
    </source>
</evidence>
<comment type="caution">
    <text evidence="2">The sequence shown here is derived from an EMBL/GenBank/DDBJ whole genome shotgun (WGS) entry which is preliminary data.</text>
</comment>
<keyword evidence="1" id="KW-0732">Signal</keyword>
<dbReference type="RefSeq" id="WP_348712295.1">
    <property type="nucleotide sequence ID" value="NZ_CAXIXW010000015.1"/>
</dbReference>
<reference evidence="2 3" key="1">
    <citation type="submission" date="2024-05" db="EMBL/GenBank/DDBJ databases">
        <authorList>
            <person name="Duchaud E."/>
        </authorList>
    </citation>
    <scope>NUCLEOTIDE SEQUENCE [LARGE SCALE GENOMIC DNA]</scope>
    <source>
        <strain evidence="2">Ena-SAMPLE-TAB-13-05-2024-13:56:06:370-140302</strain>
    </source>
</reference>
<accession>A0ABM9P166</accession>
<name>A0ABM9P166_9FLAO</name>
<evidence type="ECO:0000256" key="1">
    <source>
        <dbReference type="SAM" id="SignalP"/>
    </source>
</evidence>
<sequence>MKKIVFAFFLGLASFAVNAQDVEGILTSGKWFIESVQEKGEEPELSSNKEDEWLLFSKDGKVEESHFGEMETSSWNYDKTKKMIKISGSDTVFHRIIEISSDKLIVELVEDVKGAADDNLMITYVKN</sequence>
<protein>
    <recommendedName>
        <fullName evidence="4">Lipocalin-like domain-containing protein</fullName>
    </recommendedName>
</protein>
<feature type="signal peptide" evidence="1">
    <location>
        <begin position="1"/>
        <end position="19"/>
    </location>
</feature>
<gene>
    <name evidence="2" type="ORF">T190607A01A_20741</name>
</gene>